<organism evidence="2 3">
    <name type="scientific">Exophiala bonariae</name>
    <dbReference type="NCBI Taxonomy" id="1690606"/>
    <lineage>
        <taxon>Eukaryota</taxon>
        <taxon>Fungi</taxon>
        <taxon>Dikarya</taxon>
        <taxon>Ascomycota</taxon>
        <taxon>Pezizomycotina</taxon>
        <taxon>Eurotiomycetes</taxon>
        <taxon>Chaetothyriomycetidae</taxon>
        <taxon>Chaetothyriales</taxon>
        <taxon>Herpotrichiellaceae</taxon>
        <taxon>Exophiala</taxon>
    </lineage>
</organism>
<dbReference type="SUPFAM" id="SSF89562">
    <property type="entry name" value="RraA-like"/>
    <property type="match status" value="1"/>
</dbReference>
<reference evidence="2 3" key="1">
    <citation type="submission" date="2023-08" db="EMBL/GenBank/DDBJ databases">
        <title>Black Yeasts Isolated from many extreme environments.</title>
        <authorList>
            <person name="Coleine C."/>
            <person name="Stajich J.E."/>
            <person name="Selbmann L."/>
        </authorList>
    </citation>
    <scope>NUCLEOTIDE SEQUENCE [LARGE SCALE GENOMIC DNA]</scope>
    <source>
        <strain evidence="2 3">CCFEE 5792</strain>
    </source>
</reference>
<evidence type="ECO:0000313" key="3">
    <source>
        <dbReference type="Proteomes" id="UP001358417"/>
    </source>
</evidence>
<comment type="cofactor">
    <cofactor evidence="1">
        <name>Mg(2+)</name>
        <dbReference type="ChEBI" id="CHEBI:18420"/>
    </cofactor>
</comment>
<dbReference type="InterPro" id="IPR036704">
    <property type="entry name" value="RraA/RraA-like_sf"/>
</dbReference>
<dbReference type="GO" id="GO:0046872">
    <property type="term" value="F:metal ion binding"/>
    <property type="evidence" value="ECO:0007669"/>
    <property type="project" value="UniProtKB-KW"/>
</dbReference>
<keyword evidence="3" id="KW-1185">Reference proteome</keyword>
<dbReference type="Gene3D" id="3.50.30.40">
    <property type="entry name" value="Ribonuclease E inhibitor RraA/RraA-like"/>
    <property type="match status" value="1"/>
</dbReference>
<accession>A0AAV9NNH5</accession>
<evidence type="ECO:0000313" key="2">
    <source>
        <dbReference type="EMBL" id="KAK5062913.1"/>
    </source>
</evidence>
<name>A0AAV9NNH5_9EURO</name>
<dbReference type="CDD" id="cd16841">
    <property type="entry name" value="RraA_family"/>
    <property type="match status" value="1"/>
</dbReference>
<evidence type="ECO:0000256" key="1">
    <source>
        <dbReference type="PIRSR" id="PIRSR605493-1"/>
    </source>
</evidence>
<proteinExistence type="predicted"/>
<feature type="binding site" evidence="1">
    <location>
        <begin position="66"/>
        <end position="69"/>
    </location>
    <ligand>
        <name>substrate</name>
    </ligand>
</feature>
<gene>
    <name evidence="2" type="ORF">LTR84_004989</name>
</gene>
<keyword evidence="1" id="KW-0460">Magnesium</keyword>
<feature type="binding site" evidence="1">
    <location>
        <position position="88"/>
    </location>
    <ligand>
        <name>substrate</name>
    </ligand>
</feature>
<dbReference type="PANTHER" id="PTHR33254:SF4">
    <property type="entry name" value="4-HYDROXY-4-METHYL-2-OXOGLUTARATE ALDOLASE 3-RELATED"/>
    <property type="match status" value="1"/>
</dbReference>
<dbReference type="RefSeq" id="XP_064711185.1">
    <property type="nucleotide sequence ID" value="XM_064848561.1"/>
</dbReference>
<dbReference type="Pfam" id="PF03737">
    <property type="entry name" value="RraA-like"/>
    <property type="match status" value="1"/>
</dbReference>
<dbReference type="GeneID" id="89973167"/>
<feature type="binding site" evidence="1">
    <location>
        <position position="89"/>
    </location>
    <ligand>
        <name>Mg(2+)</name>
        <dbReference type="ChEBI" id="CHEBI:18420"/>
    </ligand>
</feature>
<comment type="caution">
    <text evidence="2">The sequence shown here is derived from an EMBL/GenBank/DDBJ whole genome shotgun (WGS) entry which is preliminary data.</text>
</comment>
<dbReference type="AlphaFoldDB" id="A0AAV9NNH5"/>
<dbReference type="PANTHER" id="PTHR33254">
    <property type="entry name" value="4-HYDROXY-4-METHYL-2-OXOGLUTARATE ALDOLASE 3-RELATED"/>
    <property type="match status" value="1"/>
</dbReference>
<dbReference type="Proteomes" id="UP001358417">
    <property type="component" value="Unassembled WGS sequence"/>
</dbReference>
<dbReference type="InterPro" id="IPR005493">
    <property type="entry name" value="RraA/RraA-like"/>
</dbReference>
<dbReference type="GO" id="GO:0047443">
    <property type="term" value="F:4-hydroxy-4-methyl-2-oxoglutarate aldolase activity"/>
    <property type="evidence" value="ECO:0007669"/>
    <property type="project" value="TreeGrafter"/>
</dbReference>
<dbReference type="GO" id="GO:0008948">
    <property type="term" value="F:oxaloacetate decarboxylase activity"/>
    <property type="evidence" value="ECO:0007669"/>
    <property type="project" value="TreeGrafter"/>
</dbReference>
<protein>
    <submittedName>
        <fullName evidence="2">Uncharacterized protein</fullName>
    </submittedName>
</protein>
<sequence length="199" mass="21600">MSKTRLVAPISTVLYVPKALPDLLKGPESVPSESNIPANMHWTECTAEGSVVLIKQPEGQICALIGDLIAARLKLRGTLGIVAAGRIRDIPSCAALCEDGSFQMWSHGFSASAPSLETVPWMVDVPLQIGKVLVNPGDIICADEGEMAIVVIPRHQLQQTFELLPKLKRASEGVSAEIENGFPLREATKRHPDFYSNYK</sequence>
<dbReference type="EMBL" id="JAVRRD010000002">
    <property type="protein sequence ID" value="KAK5062913.1"/>
    <property type="molecule type" value="Genomic_DNA"/>
</dbReference>
<keyword evidence="1" id="KW-0479">Metal-binding</keyword>